<name>A0A139ASQ7_GONPJ</name>
<evidence type="ECO:0000313" key="1">
    <source>
        <dbReference type="EMBL" id="KXS19778.1"/>
    </source>
</evidence>
<sequence length="272" mass="30365">MKPNQCIWKTSTATCGSDFRPPPCRHVAHRFGTAVRLPTSDVMQVVVIEDDSLVPPLQYAASSNATCAMWNEYTSKYNVPSTPFQVSGYDEPCLLARWTWKHDRTTPSLLATCARNWKENKEQGGEIRPFSATSKRNLPQVTASVCVGAPLSQLRGGIGYHLPTRFARATHARRAANGLLEGVVVVQMDLHGLFDTRPSYPSFTLIMCYWPLQVMNVSEKPGLQSIQQNLCVALRRVVITLQHKTLVSTFQLLLPHFTQDFRPSFSSSTTVP</sequence>
<organism evidence="1 2">
    <name type="scientific">Gonapodya prolifera (strain JEL478)</name>
    <name type="common">Monoblepharis prolifera</name>
    <dbReference type="NCBI Taxonomy" id="1344416"/>
    <lineage>
        <taxon>Eukaryota</taxon>
        <taxon>Fungi</taxon>
        <taxon>Fungi incertae sedis</taxon>
        <taxon>Chytridiomycota</taxon>
        <taxon>Chytridiomycota incertae sedis</taxon>
        <taxon>Monoblepharidomycetes</taxon>
        <taxon>Monoblepharidales</taxon>
        <taxon>Gonapodyaceae</taxon>
        <taxon>Gonapodya</taxon>
    </lineage>
</organism>
<evidence type="ECO:0000313" key="2">
    <source>
        <dbReference type="Proteomes" id="UP000070544"/>
    </source>
</evidence>
<dbReference type="AlphaFoldDB" id="A0A139ASQ7"/>
<dbReference type="Proteomes" id="UP000070544">
    <property type="component" value="Unassembled WGS sequence"/>
</dbReference>
<dbReference type="EMBL" id="KQ965737">
    <property type="protein sequence ID" value="KXS19778.1"/>
    <property type="molecule type" value="Genomic_DNA"/>
</dbReference>
<reference evidence="1 2" key="1">
    <citation type="journal article" date="2015" name="Genome Biol. Evol.">
        <title>Phylogenomic analyses indicate that early fungi evolved digesting cell walls of algal ancestors of land plants.</title>
        <authorList>
            <person name="Chang Y."/>
            <person name="Wang S."/>
            <person name="Sekimoto S."/>
            <person name="Aerts A.L."/>
            <person name="Choi C."/>
            <person name="Clum A."/>
            <person name="LaButti K.M."/>
            <person name="Lindquist E.A."/>
            <person name="Yee Ngan C."/>
            <person name="Ohm R.A."/>
            <person name="Salamov A.A."/>
            <person name="Grigoriev I.V."/>
            <person name="Spatafora J.W."/>
            <person name="Berbee M.L."/>
        </authorList>
    </citation>
    <scope>NUCLEOTIDE SEQUENCE [LARGE SCALE GENOMIC DNA]</scope>
    <source>
        <strain evidence="1 2">JEL478</strain>
    </source>
</reference>
<keyword evidence="2" id="KW-1185">Reference proteome</keyword>
<accession>A0A139ASQ7</accession>
<protein>
    <submittedName>
        <fullName evidence="1">Uncharacterized protein</fullName>
    </submittedName>
</protein>
<gene>
    <name evidence="1" type="ORF">M427DRAFT_429809</name>
</gene>
<proteinExistence type="predicted"/>